<dbReference type="GO" id="GO:0004222">
    <property type="term" value="F:metalloendopeptidase activity"/>
    <property type="evidence" value="ECO:0007669"/>
    <property type="project" value="TreeGrafter"/>
</dbReference>
<evidence type="ECO:0000256" key="1">
    <source>
        <dbReference type="SAM" id="Phobius"/>
    </source>
</evidence>
<dbReference type="EMBL" id="QRUU01000015">
    <property type="protein sequence ID" value="RGR98085.1"/>
    <property type="molecule type" value="Genomic_DNA"/>
</dbReference>
<dbReference type="RefSeq" id="WP_118483686.1">
    <property type="nucleotide sequence ID" value="NZ_CATZZN010000002.1"/>
</dbReference>
<sequence length="322" mass="36421">MRKVYYIYNPKTRTYDRIYPTMRQRAMSYLRRLFVGMGLGAGCFIILLLIFGSPSEKDLRVENSRLLSQYHILSTRLDEALGVMQQLQQRDDNLYRVIMQADLVADALRSASYGKTNRYEDLMDMANAKLVVNTTQKMDLLSRQIYMQSKSFDEVVELCKKQDDMLACIPAIQPVANKDLKQTASGYGNRIDPIYKTVKFHAGMDFSANVGTPVYATGNGTVQKAGWEGLYGNCIVINHGFGYVTRYAHLSKIDVKVGQKVVRGETIGKVGSTGKSTGPHLHYEVHLKGQIMNPVNYYFMDLDADDYDKMIQIAANHGKVFD</sequence>
<dbReference type="Pfam" id="PF01551">
    <property type="entry name" value="Peptidase_M23"/>
    <property type="match status" value="1"/>
</dbReference>
<keyword evidence="1" id="KW-0472">Membrane</keyword>
<dbReference type="Gene3D" id="2.70.70.10">
    <property type="entry name" value="Glucose Permease (Domain IIA)"/>
    <property type="match status" value="1"/>
</dbReference>
<gene>
    <name evidence="3" type="ORF">DWY20_05260</name>
</gene>
<keyword evidence="1" id="KW-1133">Transmembrane helix</keyword>
<evidence type="ECO:0000259" key="2">
    <source>
        <dbReference type="Pfam" id="PF01551"/>
    </source>
</evidence>
<dbReference type="InterPro" id="IPR050570">
    <property type="entry name" value="Cell_wall_metabolism_enzyme"/>
</dbReference>
<dbReference type="PANTHER" id="PTHR21666:SF286">
    <property type="entry name" value="LIPOPROTEIN NLPD"/>
    <property type="match status" value="1"/>
</dbReference>
<evidence type="ECO:0000313" key="3">
    <source>
        <dbReference type="EMBL" id="RGR98085.1"/>
    </source>
</evidence>
<evidence type="ECO:0000313" key="4">
    <source>
        <dbReference type="Proteomes" id="UP000285864"/>
    </source>
</evidence>
<keyword evidence="1" id="KW-0812">Transmembrane</keyword>
<protein>
    <submittedName>
        <fullName evidence="3">M23 family peptidase</fullName>
    </submittedName>
</protein>
<comment type="caution">
    <text evidence="3">The sequence shown here is derived from an EMBL/GenBank/DDBJ whole genome shotgun (WGS) entry which is preliminary data.</text>
</comment>
<name>A0A412GTJ1_9BACT</name>
<dbReference type="PANTHER" id="PTHR21666">
    <property type="entry name" value="PEPTIDASE-RELATED"/>
    <property type="match status" value="1"/>
</dbReference>
<dbReference type="CDD" id="cd12797">
    <property type="entry name" value="M23_peptidase"/>
    <property type="match status" value="1"/>
</dbReference>
<dbReference type="InterPro" id="IPR016047">
    <property type="entry name" value="M23ase_b-sheet_dom"/>
</dbReference>
<dbReference type="AlphaFoldDB" id="A0A412GTJ1"/>
<proteinExistence type="predicted"/>
<feature type="transmembrane region" description="Helical" evidence="1">
    <location>
        <begin position="33"/>
        <end position="52"/>
    </location>
</feature>
<keyword evidence="4" id="KW-1185">Reference proteome</keyword>
<reference evidence="3 4" key="1">
    <citation type="submission" date="2018-08" db="EMBL/GenBank/DDBJ databases">
        <title>A genome reference for cultivated species of the human gut microbiota.</title>
        <authorList>
            <person name="Zou Y."/>
            <person name="Xue W."/>
            <person name="Luo G."/>
        </authorList>
    </citation>
    <scope>NUCLEOTIDE SEQUENCE [LARGE SCALE GENOMIC DNA]</scope>
    <source>
        <strain evidence="3 4">AF24-2</strain>
    </source>
</reference>
<dbReference type="FunFam" id="2.70.70.10:FF:000006">
    <property type="entry name" value="M23 family peptidase"/>
    <property type="match status" value="1"/>
</dbReference>
<dbReference type="SUPFAM" id="SSF51261">
    <property type="entry name" value="Duplicated hybrid motif"/>
    <property type="match status" value="1"/>
</dbReference>
<dbReference type="Proteomes" id="UP000285864">
    <property type="component" value="Unassembled WGS sequence"/>
</dbReference>
<feature type="domain" description="M23ase beta-sheet core" evidence="2">
    <location>
        <begin position="199"/>
        <end position="294"/>
    </location>
</feature>
<organism evidence="3 4">
    <name type="scientific">Phocaeicola coprocola</name>
    <dbReference type="NCBI Taxonomy" id="310298"/>
    <lineage>
        <taxon>Bacteria</taxon>
        <taxon>Pseudomonadati</taxon>
        <taxon>Bacteroidota</taxon>
        <taxon>Bacteroidia</taxon>
        <taxon>Bacteroidales</taxon>
        <taxon>Bacteroidaceae</taxon>
        <taxon>Phocaeicola</taxon>
    </lineage>
</organism>
<dbReference type="InterPro" id="IPR011055">
    <property type="entry name" value="Dup_hybrid_motif"/>
</dbReference>
<dbReference type="GeneID" id="79858243"/>
<accession>A0A412GTJ1</accession>